<dbReference type="PANTHER" id="PTHR23507">
    <property type="entry name" value="ZGC:174356"/>
    <property type="match status" value="1"/>
</dbReference>
<proteinExistence type="predicted"/>
<dbReference type="InterPro" id="IPR036259">
    <property type="entry name" value="MFS_trans_sf"/>
</dbReference>
<keyword evidence="7" id="KW-1185">Reference proteome</keyword>
<keyword evidence="3 5" id="KW-1133">Transmembrane helix</keyword>
<feature type="transmembrane region" description="Helical" evidence="5">
    <location>
        <begin position="171"/>
        <end position="189"/>
    </location>
</feature>
<dbReference type="GO" id="GO:0016020">
    <property type="term" value="C:membrane"/>
    <property type="evidence" value="ECO:0007669"/>
    <property type="project" value="UniProtKB-SubCell"/>
</dbReference>
<dbReference type="EMBL" id="CAJPDR010000159">
    <property type="protein sequence ID" value="CAF9922714.1"/>
    <property type="molecule type" value="Genomic_DNA"/>
</dbReference>
<dbReference type="PANTHER" id="PTHR23507:SF40">
    <property type="entry name" value="TETRACYCLINE-EFFLUX TRANSPORTER"/>
    <property type="match status" value="1"/>
</dbReference>
<dbReference type="OrthoDB" id="3026777at2759"/>
<gene>
    <name evidence="6" type="primary">HIAT1_1</name>
    <name evidence="6" type="ORF">ALECFALPRED_002152</name>
</gene>
<feature type="transmembrane region" description="Helical" evidence="5">
    <location>
        <begin position="50"/>
        <end position="70"/>
    </location>
</feature>
<evidence type="ECO:0000313" key="6">
    <source>
        <dbReference type="EMBL" id="CAF9922714.1"/>
    </source>
</evidence>
<feature type="transmembrane region" description="Helical" evidence="5">
    <location>
        <begin position="21"/>
        <end position="44"/>
    </location>
</feature>
<keyword evidence="4 5" id="KW-0472">Membrane</keyword>
<evidence type="ECO:0000256" key="4">
    <source>
        <dbReference type="ARBA" id="ARBA00023136"/>
    </source>
</evidence>
<sequence>MALASSYAADCTSESDRNVGIGWFHGSMFFGFAAGPMFGGFIGMSGGPMVIFYTALAMRVMGILFLIFFVPESFPDQSEHATSITSSVKQYFDKTRQQSWMENLKGANPLQIFAAKNVSKKRVRRNLIALASVNTIMFGAFMGAMNVMLLYSEFIFGWGNKQSGVFLSTVNLFRTLATVLVLPLAIRFLKRYFKPARQSTPSKCNCPETGSFDGLDVFLIRISILSDIVGYVGYAIAPTGALFTLSGAVAALGAIGLATSEASMTKIVGTEQTGELLGALGFLQAMARIIAPTVASLTYSRTVSSTPALVFWGVAICFAAAGTATFWVEPDRGSGMYGNEEAVPLQARDQ</sequence>
<dbReference type="AlphaFoldDB" id="A0A8H3FDR9"/>
<organism evidence="6 7">
    <name type="scientific">Alectoria fallacina</name>
    <dbReference type="NCBI Taxonomy" id="1903189"/>
    <lineage>
        <taxon>Eukaryota</taxon>
        <taxon>Fungi</taxon>
        <taxon>Dikarya</taxon>
        <taxon>Ascomycota</taxon>
        <taxon>Pezizomycotina</taxon>
        <taxon>Lecanoromycetes</taxon>
        <taxon>OSLEUM clade</taxon>
        <taxon>Lecanoromycetidae</taxon>
        <taxon>Lecanorales</taxon>
        <taxon>Lecanorineae</taxon>
        <taxon>Parmeliaceae</taxon>
        <taxon>Alectoria</taxon>
    </lineage>
</organism>
<name>A0A8H3FDR9_9LECA</name>
<dbReference type="InterPro" id="IPR011701">
    <property type="entry name" value="MFS"/>
</dbReference>
<protein>
    <submittedName>
        <fullName evidence="6">Hippocampus abundant transcript 1 protein</fullName>
    </submittedName>
</protein>
<evidence type="ECO:0000256" key="3">
    <source>
        <dbReference type="ARBA" id="ARBA00022989"/>
    </source>
</evidence>
<evidence type="ECO:0000256" key="2">
    <source>
        <dbReference type="ARBA" id="ARBA00022692"/>
    </source>
</evidence>
<dbReference type="SUPFAM" id="SSF103473">
    <property type="entry name" value="MFS general substrate transporter"/>
    <property type="match status" value="1"/>
</dbReference>
<feature type="transmembrane region" description="Helical" evidence="5">
    <location>
        <begin position="231"/>
        <end position="256"/>
    </location>
</feature>
<dbReference type="Gene3D" id="1.20.1250.20">
    <property type="entry name" value="MFS general substrate transporter like domains"/>
    <property type="match status" value="1"/>
</dbReference>
<feature type="transmembrane region" description="Helical" evidence="5">
    <location>
        <begin position="309"/>
        <end position="328"/>
    </location>
</feature>
<evidence type="ECO:0000256" key="5">
    <source>
        <dbReference type="SAM" id="Phobius"/>
    </source>
</evidence>
<evidence type="ECO:0000256" key="1">
    <source>
        <dbReference type="ARBA" id="ARBA00004141"/>
    </source>
</evidence>
<accession>A0A8H3FDR9</accession>
<dbReference type="Pfam" id="PF07690">
    <property type="entry name" value="MFS_1"/>
    <property type="match status" value="1"/>
</dbReference>
<feature type="transmembrane region" description="Helical" evidence="5">
    <location>
        <begin position="127"/>
        <end position="151"/>
    </location>
</feature>
<reference evidence="6" key="1">
    <citation type="submission" date="2021-03" db="EMBL/GenBank/DDBJ databases">
        <authorList>
            <person name="Tagirdzhanova G."/>
        </authorList>
    </citation>
    <scope>NUCLEOTIDE SEQUENCE</scope>
</reference>
<dbReference type="GO" id="GO:0022857">
    <property type="term" value="F:transmembrane transporter activity"/>
    <property type="evidence" value="ECO:0007669"/>
    <property type="project" value="InterPro"/>
</dbReference>
<dbReference type="Proteomes" id="UP000664203">
    <property type="component" value="Unassembled WGS sequence"/>
</dbReference>
<keyword evidence="2 5" id="KW-0812">Transmembrane</keyword>
<comment type="subcellular location">
    <subcellularLocation>
        <location evidence="1">Membrane</location>
        <topology evidence="1">Multi-pass membrane protein</topology>
    </subcellularLocation>
</comment>
<evidence type="ECO:0000313" key="7">
    <source>
        <dbReference type="Proteomes" id="UP000664203"/>
    </source>
</evidence>
<comment type="caution">
    <text evidence="6">The sequence shown here is derived from an EMBL/GenBank/DDBJ whole genome shotgun (WGS) entry which is preliminary data.</text>
</comment>
<feature type="transmembrane region" description="Helical" evidence="5">
    <location>
        <begin position="276"/>
        <end position="297"/>
    </location>
</feature>